<evidence type="ECO:0000256" key="5">
    <source>
        <dbReference type="ARBA" id="ARBA00022618"/>
    </source>
</evidence>
<comment type="caution">
    <text evidence="15">The sequence shown here is derived from an EMBL/GenBank/DDBJ whole genome shotgun (WGS) entry which is preliminary data.</text>
</comment>
<dbReference type="InterPro" id="IPR008880">
    <property type="entry name" value="Trigger_fac_C"/>
</dbReference>
<dbReference type="PANTHER" id="PTHR30560">
    <property type="entry name" value="TRIGGER FACTOR CHAPERONE AND PEPTIDYL-PROLYL CIS/TRANS ISOMERASE"/>
    <property type="match status" value="1"/>
</dbReference>
<dbReference type="eggNOG" id="COG0544">
    <property type="taxonomic scope" value="Bacteria"/>
</dbReference>
<dbReference type="InterPro" id="IPR046357">
    <property type="entry name" value="PPIase_dom_sf"/>
</dbReference>
<dbReference type="InterPro" id="IPR037041">
    <property type="entry name" value="Trigger_fac_C_sf"/>
</dbReference>
<keyword evidence="16" id="KW-1185">Reference proteome</keyword>
<evidence type="ECO:0000256" key="10">
    <source>
        <dbReference type="ARBA" id="ARBA00029986"/>
    </source>
</evidence>
<proteinExistence type="inferred from homology"/>
<dbReference type="HAMAP" id="MF_00303">
    <property type="entry name" value="Trigger_factor_Tig"/>
    <property type="match status" value="1"/>
</dbReference>
<dbReference type="Pfam" id="PF00254">
    <property type="entry name" value="FKBP_C"/>
    <property type="match status" value="1"/>
</dbReference>
<dbReference type="Pfam" id="PF05698">
    <property type="entry name" value="Trigger_C"/>
    <property type="match status" value="1"/>
</dbReference>
<organism evidence="15 16">
    <name type="scientific">Catenovulum agarivorans DS-2</name>
    <dbReference type="NCBI Taxonomy" id="1328313"/>
    <lineage>
        <taxon>Bacteria</taxon>
        <taxon>Pseudomonadati</taxon>
        <taxon>Pseudomonadota</taxon>
        <taxon>Gammaproteobacteria</taxon>
        <taxon>Alteromonadales</taxon>
        <taxon>Alteromonadaceae</taxon>
        <taxon>Catenovulum</taxon>
    </lineage>
</organism>
<evidence type="ECO:0000256" key="2">
    <source>
        <dbReference type="ARBA" id="ARBA00005464"/>
    </source>
</evidence>
<evidence type="ECO:0000256" key="6">
    <source>
        <dbReference type="ARBA" id="ARBA00023110"/>
    </source>
</evidence>
<keyword evidence="7 11" id="KW-0143">Chaperone</keyword>
<evidence type="ECO:0000256" key="8">
    <source>
        <dbReference type="ARBA" id="ARBA00023235"/>
    </source>
</evidence>
<dbReference type="GO" id="GO:0051301">
    <property type="term" value="P:cell division"/>
    <property type="evidence" value="ECO:0007669"/>
    <property type="project" value="UniProtKB-KW"/>
</dbReference>
<dbReference type="NCBIfam" id="TIGR00115">
    <property type="entry name" value="tig"/>
    <property type="match status" value="1"/>
</dbReference>
<dbReference type="InterPro" id="IPR027304">
    <property type="entry name" value="Trigger_fact/SurA_dom_sf"/>
</dbReference>
<dbReference type="InterPro" id="IPR001179">
    <property type="entry name" value="PPIase_FKBP_dom"/>
</dbReference>
<keyword evidence="11" id="KW-0963">Cytoplasm</keyword>
<evidence type="ECO:0000256" key="3">
    <source>
        <dbReference type="ARBA" id="ARBA00013194"/>
    </source>
</evidence>
<dbReference type="InterPro" id="IPR008881">
    <property type="entry name" value="Trigger_fac_ribosome-bd_bac"/>
</dbReference>
<dbReference type="Gene3D" id="3.30.70.1050">
    <property type="entry name" value="Trigger factor ribosome-binding domain"/>
    <property type="match status" value="1"/>
</dbReference>
<evidence type="ECO:0000256" key="9">
    <source>
        <dbReference type="ARBA" id="ARBA00023306"/>
    </source>
</evidence>
<evidence type="ECO:0000256" key="1">
    <source>
        <dbReference type="ARBA" id="ARBA00000971"/>
    </source>
</evidence>
<dbReference type="EC" id="5.2.1.8" evidence="3 11"/>
<keyword evidence="6 11" id="KW-0697">Rotamase</keyword>
<dbReference type="PATRIC" id="fig|1328313.3.peg.335"/>
<keyword evidence="9 11" id="KW-0131">Cell cycle</keyword>
<dbReference type="GO" id="GO:0044183">
    <property type="term" value="F:protein folding chaperone"/>
    <property type="evidence" value="ECO:0007669"/>
    <property type="project" value="TreeGrafter"/>
</dbReference>
<comment type="catalytic activity">
    <reaction evidence="1 11 12">
        <text>[protein]-peptidylproline (omega=180) = [protein]-peptidylproline (omega=0)</text>
        <dbReference type="Rhea" id="RHEA:16237"/>
        <dbReference type="Rhea" id="RHEA-COMP:10747"/>
        <dbReference type="Rhea" id="RHEA-COMP:10748"/>
        <dbReference type="ChEBI" id="CHEBI:83833"/>
        <dbReference type="ChEBI" id="CHEBI:83834"/>
        <dbReference type="EC" id="5.2.1.8"/>
    </reaction>
</comment>
<dbReference type="PROSITE" id="PS50059">
    <property type="entry name" value="FKBP_PPIASE"/>
    <property type="match status" value="1"/>
</dbReference>
<name>W7QVU7_9ALTE</name>
<protein>
    <recommendedName>
        <fullName evidence="4 11">Trigger factor</fullName>
        <shortName evidence="11">TF</shortName>
        <ecNumber evidence="3 11">5.2.1.8</ecNumber>
    </recommendedName>
    <alternativeName>
        <fullName evidence="10 11">PPIase</fullName>
    </alternativeName>
</protein>
<dbReference type="GO" id="GO:0015031">
    <property type="term" value="P:protein transport"/>
    <property type="evidence" value="ECO:0007669"/>
    <property type="project" value="UniProtKB-UniRule"/>
</dbReference>
<gene>
    <name evidence="11 15" type="primary">tig</name>
    <name evidence="15" type="ORF">DS2_01618</name>
</gene>
<evidence type="ECO:0000259" key="14">
    <source>
        <dbReference type="PROSITE" id="PS50059"/>
    </source>
</evidence>
<keyword evidence="8 11" id="KW-0413">Isomerase</keyword>
<sequence length="432" mass="48271">MQVSVETTQGLERRVTITVPADKVESAVKSRLQGLAKTQRIDGFRPGKVPVSVIKKRFGAAVRQEVAQEVIQQNFYQAVIQEKLNPAGTPSIQEQSMNEGEDFSFTAVFEVYPEVKVEGLDSLKVEKATAEVTDADLENMLETLRKQHSKFETVERAAAEGDRVNLDFEGTVDGEVFEGGKAEGFDIELGSGRMIPGFEEGIIGLSAGDEKSIDVTFPEEYHAENLKGKPAVFKIKVNKVEERKLPELDDEFCKLFGIEEGGLEALKTEVRQNMKRELEQTLKAQAKESTISALLDAVSFEVPQALVEQEINALRQQAVQRFGGNNQNVPELPAELFKDQAERRVKTGLLLSELVRSNEIKVDEDRVKETIETLASAYEAPQEVVDYYYNNKEMLSNIQNVVMEDQAIDFILEQAQVETVAKSFDEIMNKQA</sequence>
<dbReference type="GO" id="GO:0005737">
    <property type="term" value="C:cytoplasm"/>
    <property type="evidence" value="ECO:0007669"/>
    <property type="project" value="UniProtKB-SubCell"/>
</dbReference>
<dbReference type="GO" id="GO:0051083">
    <property type="term" value="P:'de novo' cotranslational protein folding"/>
    <property type="evidence" value="ECO:0007669"/>
    <property type="project" value="TreeGrafter"/>
</dbReference>
<reference evidence="15 16" key="1">
    <citation type="journal article" date="2014" name="Genome Announc.">
        <title>Draft Genome Sequence of the Agar-Degrading Bacterium Catenovulum sp. Strain DS-2, Isolated from Intestines of Haliotis diversicolor.</title>
        <authorList>
            <person name="Shan D."/>
            <person name="Li X."/>
            <person name="Gu Z."/>
            <person name="Wei G."/>
            <person name="Gao Z."/>
            <person name="Shao Z."/>
        </authorList>
    </citation>
    <scope>NUCLEOTIDE SEQUENCE [LARGE SCALE GENOMIC DNA]</scope>
    <source>
        <strain evidence="15 16">DS-2</strain>
    </source>
</reference>
<dbReference type="InterPro" id="IPR005215">
    <property type="entry name" value="Trig_fac"/>
</dbReference>
<dbReference type="GO" id="GO:0043022">
    <property type="term" value="F:ribosome binding"/>
    <property type="evidence" value="ECO:0007669"/>
    <property type="project" value="TreeGrafter"/>
</dbReference>
<dbReference type="PANTHER" id="PTHR30560:SF3">
    <property type="entry name" value="TRIGGER FACTOR-LIKE PROTEIN TIG, CHLOROPLASTIC"/>
    <property type="match status" value="1"/>
</dbReference>
<dbReference type="SUPFAM" id="SSF102735">
    <property type="entry name" value="Trigger factor ribosome-binding domain"/>
    <property type="match status" value="1"/>
</dbReference>
<dbReference type="AlphaFoldDB" id="W7QVU7"/>
<dbReference type="InterPro" id="IPR036611">
    <property type="entry name" value="Trigger_fac_ribosome-bd_sf"/>
</dbReference>
<dbReference type="Pfam" id="PF05697">
    <property type="entry name" value="Trigger_N"/>
    <property type="match status" value="1"/>
</dbReference>
<dbReference type="SUPFAM" id="SSF109998">
    <property type="entry name" value="Triger factor/SurA peptide-binding domain-like"/>
    <property type="match status" value="1"/>
</dbReference>
<comment type="subcellular location">
    <subcellularLocation>
        <location evidence="11">Cytoplasm</location>
    </subcellularLocation>
    <text evidence="11">About half TF is bound to the ribosome near the polypeptide exit tunnel while the other half is free in the cytoplasm.</text>
</comment>
<accession>W7QVU7</accession>
<evidence type="ECO:0000256" key="4">
    <source>
        <dbReference type="ARBA" id="ARBA00016902"/>
    </source>
</evidence>
<comment type="domain">
    <text evidence="11">Consists of 3 domains; the N-terminus binds the ribosome, the middle domain has PPIase activity, while the C-terminus has intrinsic chaperone activity on its own.</text>
</comment>
<dbReference type="Gene3D" id="1.10.3120.10">
    <property type="entry name" value="Trigger factor, C-terminal domain"/>
    <property type="match status" value="1"/>
</dbReference>
<evidence type="ECO:0000313" key="16">
    <source>
        <dbReference type="Proteomes" id="UP000019276"/>
    </source>
</evidence>
<dbReference type="Proteomes" id="UP000019276">
    <property type="component" value="Unassembled WGS sequence"/>
</dbReference>
<evidence type="ECO:0000256" key="7">
    <source>
        <dbReference type="ARBA" id="ARBA00023186"/>
    </source>
</evidence>
<dbReference type="RefSeq" id="WP_035012881.1">
    <property type="nucleotide sequence ID" value="NZ_ARZY01000002.1"/>
</dbReference>
<dbReference type="OrthoDB" id="9767721at2"/>
<dbReference type="PIRSF" id="PIRSF003095">
    <property type="entry name" value="Trigger_factor"/>
    <property type="match status" value="1"/>
</dbReference>
<comment type="function">
    <text evidence="11">Involved in protein export. Acts as a chaperone by maintaining the newly synthesized protein in an open conformation. Functions as a peptidyl-prolyl cis-trans isomerase.</text>
</comment>
<dbReference type="SUPFAM" id="SSF54534">
    <property type="entry name" value="FKBP-like"/>
    <property type="match status" value="1"/>
</dbReference>
<dbReference type="FunFam" id="3.10.50.40:FF:000001">
    <property type="entry name" value="Trigger factor"/>
    <property type="match status" value="1"/>
</dbReference>
<evidence type="ECO:0000256" key="11">
    <source>
        <dbReference type="HAMAP-Rule" id="MF_00303"/>
    </source>
</evidence>
<evidence type="ECO:0000256" key="13">
    <source>
        <dbReference type="RuleBase" id="RU003914"/>
    </source>
</evidence>
<evidence type="ECO:0000256" key="12">
    <source>
        <dbReference type="PROSITE-ProRule" id="PRU00277"/>
    </source>
</evidence>
<dbReference type="STRING" id="1328313.DS2_01618"/>
<dbReference type="GO" id="GO:0043335">
    <property type="term" value="P:protein unfolding"/>
    <property type="evidence" value="ECO:0007669"/>
    <property type="project" value="TreeGrafter"/>
</dbReference>
<dbReference type="EMBL" id="ARZY01000002">
    <property type="protein sequence ID" value="EWH11843.1"/>
    <property type="molecule type" value="Genomic_DNA"/>
</dbReference>
<dbReference type="GO" id="GO:0003755">
    <property type="term" value="F:peptidyl-prolyl cis-trans isomerase activity"/>
    <property type="evidence" value="ECO:0007669"/>
    <property type="project" value="UniProtKB-UniRule"/>
</dbReference>
<dbReference type="Gene3D" id="3.10.50.40">
    <property type="match status" value="1"/>
</dbReference>
<feature type="domain" description="PPIase FKBP-type" evidence="14">
    <location>
        <begin position="161"/>
        <end position="249"/>
    </location>
</feature>
<keyword evidence="5 11" id="KW-0132">Cell division</keyword>
<evidence type="ECO:0000313" key="15">
    <source>
        <dbReference type="EMBL" id="EWH11843.1"/>
    </source>
</evidence>
<comment type="similarity">
    <text evidence="2 11 13">Belongs to the FKBP-type PPIase family. Tig subfamily.</text>
</comment>